<gene>
    <name evidence="1" type="ORF">SSLN_LOCUS2704</name>
</gene>
<reference evidence="1 2" key="2">
    <citation type="submission" date="2018-11" db="EMBL/GenBank/DDBJ databases">
        <authorList>
            <consortium name="Pathogen Informatics"/>
        </authorList>
    </citation>
    <scope>NUCLEOTIDE SEQUENCE [LARGE SCALE GENOMIC DNA]</scope>
    <source>
        <strain evidence="1 2">NST_G2</strain>
    </source>
</reference>
<dbReference type="EMBL" id="UYSU01032316">
    <property type="protein sequence ID" value="VDL89089.1"/>
    <property type="molecule type" value="Genomic_DNA"/>
</dbReference>
<dbReference type="Proteomes" id="UP000275846">
    <property type="component" value="Unassembled WGS sequence"/>
</dbReference>
<evidence type="ECO:0000313" key="2">
    <source>
        <dbReference type="Proteomes" id="UP000275846"/>
    </source>
</evidence>
<reference evidence="3" key="1">
    <citation type="submission" date="2016-06" db="UniProtKB">
        <authorList>
            <consortium name="WormBaseParasite"/>
        </authorList>
    </citation>
    <scope>IDENTIFICATION</scope>
</reference>
<name>A0A183SEQ6_SCHSO</name>
<proteinExistence type="predicted"/>
<dbReference type="AlphaFoldDB" id="A0A183SEQ6"/>
<protein>
    <submittedName>
        <fullName evidence="1 3">Uncharacterized protein</fullName>
    </submittedName>
</protein>
<keyword evidence="2" id="KW-1185">Reference proteome</keyword>
<evidence type="ECO:0000313" key="1">
    <source>
        <dbReference type="EMBL" id="VDL89089.1"/>
    </source>
</evidence>
<dbReference type="WBParaSite" id="SSLN_0000279101-mRNA-1">
    <property type="protein sequence ID" value="SSLN_0000279101-mRNA-1"/>
    <property type="gene ID" value="SSLN_0000279101"/>
</dbReference>
<evidence type="ECO:0000313" key="3">
    <source>
        <dbReference type="WBParaSite" id="SSLN_0000279101-mRNA-1"/>
    </source>
</evidence>
<accession>A0A183SEQ6</accession>
<organism evidence="3">
    <name type="scientific">Schistocephalus solidus</name>
    <name type="common">Tapeworm</name>
    <dbReference type="NCBI Taxonomy" id="70667"/>
    <lineage>
        <taxon>Eukaryota</taxon>
        <taxon>Metazoa</taxon>
        <taxon>Spiralia</taxon>
        <taxon>Lophotrochozoa</taxon>
        <taxon>Platyhelminthes</taxon>
        <taxon>Cestoda</taxon>
        <taxon>Eucestoda</taxon>
        <taxon>Diphyllobothriidea</taxon>
        <taxon>Diphyllobothriidae</taxon>
        <taxon>Schistocephalus</taxon>
    </lineage>
</organism>
<sequence length="124" mass="13303">MLLWPPLTGTQLSPVAPRSWFCPAATPRAIARTGGLNQVRVSGVVCVFTPGTSAPLPLFVPSPVLPNVPPLLLPPHSPLPSYFFSTHLLCSSSYSCFYPSSSPSILTRPSFPMVEKSYGEGDMQ</sequence>